<evidence type="ECO:0000256" key="5">
    <source>
        <dbReference type="ARBA" id="ARBA00022490"/>
    </source>
</evidence>
<dbReference type="EMBL" id="DQVM01000094">
    <property type="protein sequence ID" value="HIQ29875.1"/>
    <property type="molecule type" value="Genomic_DNA"/>
</dbReference>
<evidence type="ECO:0000256" key="1">
    <source>
        <dbReference type="ARBA" id="ARBA00004496"/>
    </source>
</evidence>
<comment type="caution">
    <text evidence="11">The sequence shown here is derived from an EMBL/GenBank/DDBJ whole genome shotgun (WGS) entry which is preliminary data.</text>
</comment>
<organism evidence="11 12">
    <name type="scientific">Caldiarchaeum subterraneum</name>
    <dbReference type="NCBI Taxonomy" id="311458"/>
    <lineage>
        <taxon>Archaea</taxon>
        <taxon>Nitrososphaerota</taxon>
        <taxon>Candidatus Caldarchaeales</taxon>
        <taxon>Candidatus Caldarchaeaceae</taxon>
        <taxon>Candidatus Caldarchaeum</taxon>
    </lineage>
</organism>
<feature type="coiled-coil region" evidence="10">
    <location>
        <begin position="10"/>
        <end position="108"/>
    </location>
</feature>
<dbReference type="GO" id="GO:0051082">
    <property type="term" value="F:unfolded protein binding"/>
    <property type="evidence" value="ECO:0007669"/>
    <property type="project" value="UniProtKB-UniRule"/>
</dbReference>
<comment type="function">
    <text evidence="7 9">Molecular chaperone capable of stabilizing a range of proteins. Seems to fulfill an ATP-independent, HSP70-like function in archaeal de novo protein folding.</text>
</comment>
<dbReference type="InterPro" id="IPR012713">
    <property type="entry name" value="PfdB"/>
</dbReference>
<gene>
    <name evidence="9" type="primary">pfdB</name>
    <name evidence="11" type="ORF">EYH45_04855</name>
</gene>
<dbReference type="NCBIfam" id="TIGR02338">
    <property type="entry name" value="gimC_beta"/>
    <property type="match status" value="1"/>
</dbReference>
<evidence type="ECO:0000256" key="3">
    <source>
        <dbReference type="ARBA" id="ARBA00011716"/>
    </source>
</evidence>
<dbReference type="CDD" id="cd23162">
    <property type="entry name" value="Prefoldin_beta_GimC"/>
    <property type="match status" value="1"/>
</dbReference>
<dbReference type="GO" id="GO:0044183">
    <property type="term" value="F:protein folding chaperone"/>
    <property type="evidence" value="ECO:0007669"/>
    <property type="project" value="TreeGrafter"/>
</dbReference>
<evidence type="ECO:0000313" key="12">
    <source>
        <dbReference type="Proteomes" id="UP000608579"/>
    </source>
</evidence>
<comment type="similarity">
    <text evidence="2 9">Belongs to the prefoldin subunit beta family.</text>
</comment>
<comment type="subcellular location">
    <subcellularLocation>
        <location evidence="1 9">Cytoplasm</location>
    </subcellularLocation>
</comment>
<keyword evidence="6 9" id="KW-0143">Chaperone</keyword>
<evidence type="ECO:0000256" key="8">
    <source>
        <dbReference type="ARBA" id="ARBA00033461"/>
    </source>
</evidence>
<evidence type="ECO:0000256" key="4">
    <source>
        <dbReference type="ARBA" id="ARBA00016304"/>
    </source>
</evidence>
<dbReference type="InterPro" id="IPR009053">
    <property type="entry name" value="Prefoldin"/>
</dbReference>
<accession>A0A832ZVX4</accession>
<dbReference type="GO" id="GO:0016272">
    <property type="term" value="C:prefoldin complex"/>
    <property type="evidence" value="ECO:0007669"/>
    <property type="project" value="UniProtKB-UniRule"/>
</dbReference>
<dbReference type="GO" id="GO:0005737">
    <property type="term" value="C:cytoplasm"/>
    <property type="evidence" value="ECO:0007669"/>
    <property type="project" value="UniProtKB-SubCell"/>
</dbReference>
<comment type="subunit">
    <text evidence="3 9">Heterohexamer of two alpha and four beta subunits.</text>
</comment>
<name>A0A832ZVX4_CALS0</name>
<dbReference type="Gene3D" id="1.10.287.370">
    <property type="match status" value="1"/>
</dbReference>
<evidence type="ECO:0000256" key="9">
    <source>
        <dbReference type="HAMAP-Rule" id="MF_00307"/>
    </source>
</evidence>
<reference evidence="11" key="1">
    <citation type="journal article" date="2020" name="ISME J.">
        <title>Gammaproteobacteria mediating utilization of methyl-, sulfur- and petroleum organic compounds in deep ocean hydrothermal plumes.</title>
        <authorList>
            <person name="Zhou Z."/>
            <person name="Liu Y."/>
            <person name="Pan J."/>
            <person name="Cron B.R."/>
            <person name="Toner B.M."/>
            <person name="Anantharaman K."/>
            <person name="Breier J.A."/>
            <person name="Dick G.J."/>
            <person name="Li M."/>
        </authorList>
    </citation>
    <scope>NUCLEOTIDE SEQUENCE</scope>
    <source>
        <strain evidence="11">SZUA-1515</strain>
    </source>
</reference>
<evidence type="ECO:0000256" key="2">
    <source>
        <dbReference type="ARBA" id="ARBA00008045"/>
    </source>
</evidence>
<dbReference type="InterPro" id="IPR002777">
    <property type="entry name" value="PFD_beta-like"/>
</dbReference>
<dbReference type="Pfam" id="PF01920">
    <property type="entry name" value="Prefoldin_2"/>
    <property type="match status" value="1"/>
</dbReference>
<evidence type="ECO:0000256" key="10">
    <source>
        <dbReference type="SAM" id="Coils"/>
    </source>
</evidence>
<dbReference type="HAMAP" id="MF_00307">
    <property type="entry name" value="PfdB"/>
    <property type="match status" value="1"/>
</dbReference>
<dbReference type="AlphaFoldDB" id="A0A832ZVX4"/>
<evidence type="ECO:0000313" key="11">
    <source>
        <dbReference type="EMBL" id="HIQ29875.1"/>
    </source>
</evidence>
<dbReference type="Proteomes" id="UP000608579">
    <property type="component" value="Unassembled WGS sequence"/>
</dbReference>
<sequence>MASRELPPSIQQQLIRLQQLQQTLNILVAEKQQLETELAEINNALEELNKVDDTTTIYKAVGSVLIQTTKNRLVSELSEKKELADTRLKVLERQESRTRAQLEELQRELQRALGGQPPS</sequence>
<evidence type="ECO:0000256" key="6">
    <source>
        <dbReference type="ARBA" id="ARBA00023186"/>
    </source>
</evidence>
<proteinExistence type="inferred from homology"/>
<keyword evidence="5 9" id="KW-0963">Cytoplasm</keyword>
<evidence type="ECO:0000256" key="7">
    <source>
        <dbReference type="ARBA" id="ARBA00025077"/>
    </source>
</evidence>
<dbReference type="SUPFAM" id="SSF46579">
    <property type="entry name" value="Prefoldin"/>
    <property type="match status" value="1"/>
</dbReference>
<protein>
    <recommendedName>
        <fullName evidence="4 9">Prefoldin subunit beta</fullName>
    </recommendedName>
    <alternativeName>
        <fullName evidence="8 9">GimC subunit beta</fullName>
    </alternativeName>
</protein>
<keyword evidence="10" id="KW-0175">Coiled coil</keyword>
<dbReference type="PANTHER" id="PTHR20903:SF0">
    <property type="entry name" value="PREFOLDIN SUBUNIT 1"/>
    <property type="match status" value="1"/>
</dbReference>
<dbReference type="PANTHER" id="PTHR20903">
    <property type="entry name" value="PREFOLDIN SUBUNIT 1-RELATED"/>
    <property type="match status" value="1"/>
</dbReference>